<evidence type="ECO:0000256" key="1">
    <source>
        <dbReference type="SAM" id="Phobius"/>
    </source>
</evidence>
<evidence type="ECO:0000313" key="3">
    <source>
        <dbReference type="Proteomes" id="UP000297706"/>
    </source>
</evidence>
<keyword evidence="1" id="KW-0812">Transmembrane</keyword>
<comment type="caution">
    <text evidence="2">The sequence shown here is derived from an EMBL/GenBank/DDBJ whole genome shotgun (WGS) entry which is preliminary data.</text>
</comment>
<accession>A0A4Y9VS57</accession>
<organism evidence="2 3">
    <name type="scientific">Methylotenera oryzisoli</name>
    <dbReference type="NCBI Taxonomy" id="2080758"/>
    <lineage>
        <taxon>Bacteria</taxon>
        <taxon>Pseudomonadati</taxon>
        <taxon>Pseudomonadota</taxon>
        <taxon>Betaproteobacteria</taxon>
        <taxon>Nitrosomonadales</taxon>
        <taxon>Methylophilaceae</taxon>
        <taxon>Methylotenera</taxon>
    </lineage>
</organism>
<dbReference type="AlphaFoldDB" id="A0A4Y9VS57"/>
<feature type="transmembrane region" description="Helical" evidence="1">
    <location>
        <begin position="56"/>
        <end position="75"/>
    </location>
</feature>
<keyword evidence="1" id="KW-0472">Membrane</keyword>
<name>A0A4Y9VS57_9PROT</name>
<keyword evidence="3" id="KW-1185">Reference proteome</keyword>
<reference evidence="2 3" key="1">
    <citation type="submission" date="2018-02" db="EMBL/GenBank/DDBJ databases">
        <title>A novel lanthanide dependent methylotroph, Methylotenera sp. La3113.</title>
        <authorList>
            <person name="Lv H."/>
            <person name="Tani A."/>
        </authorList>
    </citation>
    <scope>NUCLEOTIDE SEQUENCE [LARGE SCALE GENOMIC DNA]</scope>
    <source>
        <strain evidence="2 3">La3113</strain>
    </source>
</reference>
<sequence length="138" mass="15609">MTTKQTMEPTQLESKIKSSLDASVISLDQDTQQALAAIREISLKKQQHRTWFNFNAWRPASAFALSALLAILFVYQPNSLDDALQRVASQQNISHEQPEHLTMLELITNTEDLETATDPDFYVWIDEVLATEGMKNAV</sequence>
<evidence type="ECO:0000313" key="2">
    <source>
        <dbReference type="EMBL" id="TFW71431.1"/>
    </source>
</evidence>
<dbReference type="EMBL" id="PQVH01000008">
    <property type="protein sequence ID" value="TFW71431.1"/>
    <property type="molecule type" value="Genomic_DNA"/>
</dbReference>
<dbReference type="RefSeq" id="WP_135276978.1">
    <property type="nucleotide sequence ID" value="NZ_PQVH01000008.1"/>
</dbReference>
<dbReference type="Proteomes" id="UP000297706">
    <property type="component" value="Unassembled WGS sequence"/>
</dbReference>
<protein>
    <submittedName>
        <fullName evidence="2">Uncharacterized protein</fullName>
    </submittedName>
</protein>
<dbReference type="OrthoDB" id="8536729at2"/>
<keyword evidence="1" id="KW-1133">Transmembrane helix</keyword>
<gene>
    <name evidence="2" type="ORF">C3Y98_04820</name>
</gene>
<proteinExistence type="predicted"/>